<reference evidence="2 3" key="1">
    <citation type="submission" date="2018-08" db="EMBL/GenBank/DDBJ databases">
        <title>Jishengella sp. nov., isolated from a root of Azadirachta indica A. Juss. var. siamensis Valenton.</title>
        <authorList>
            <person name="Kuncharoen N."/>
            <person name="Tanasupawat S."/>
            <person name="Kudo T."/>
            <person name="Ohkuma M."/>
        </authorList>
    </citation>
    <scope>NUCLEOTIDE SEQUENCE [LARGE SCALE GENOMIC DNA]</scope>
    <source>
        <strain evidence="2 3">AZ1-13</strain>
    </source>
</reference>
<gene>
    <name evidence="2" type="ORF">D2L64_06210</name>
</gene>
<evidence type="ECO:0000313" key="3">
    <source>
        <dbReference type="Proteomes" id="UP000283832"/>
    </source>
</evidence>
<name>A0A418MY34_9ACTN</name>
<evidence type="ECO:0000313" key="2">
    <source>
        <dbReference type="EMBL" id="RIV39934.1"/>
    </source>
</evidence>
<comment type="caution">
    <text evidence="2">The sequence shown here is derived from an EMBL/GenBank/DDBJ whole genome shotgun (WGS) entry which is preliminary data.</text>
</comment>
<protein>
    <submittedName>
        <fullName evidence="2">DUF397 domain-containing protein</fullName>
    </submittedName>
</protein>
<dbReference type="AlphaFoldDB" id="A0A418MY34"/>
<organism evidence="2 3">
    <name type="scientific">Micromonospora radicis</name>
    <dbReference type="NCBI Taxonomy" id="1894971"/>
    <lineage>
        <taxon>Bacteria</taxon>
        <taxon>Bacillati</taxon>
        <taxon>Actinomycetota</taxon>
        <taxon>Actinomycetes</taxon>
        <taxon>Micromonosporales</taxon>
        <taxon>Micromonosporaceae</taxon>
        <taxon>Micromonospora</taxon>
    </lineage>
</organism>
<dbReference type="Proteomes" id="UP000283832">
    <property type="component" value="Unassembled WGS sequence"/>
</dbReference>
<dbReference type="EMBL" id="QXEC01000004">
    <property type="protein sequence ID" value="RIV39934.1"/>
    <property type="molecule type" value="Genomic_DNA"/>
</dbReference>
<sequence length="43" mass="4655">MLDPGPPGAGEGVGWPRHKAPDGPALIFAPPAWRSFLEHTKRH</sequence>
<accession>A0A418MY34</accession>
<evidence type="ECO:0000256" key="1">
    <source>
        <dbReference type="SAM" id="MobiDB-lite"/>
    </source>
</evidence>
<keyword evidence="3" id="KW-1185">Reference proteome</keyword>
<feature type="region of interest" description="Disordered" evidence="1">
    <location>
        <begin position="1"/>
        <end position="22"/>
    </location>
</feature>
<proteinExistence type="predicted"/>